<evidence type="ECO:0000256" key="1">
    <source>
        <dbReference type="ARBA" id="ARBA00022729"/>
    </source>
</evidence>
<protein>
    <recommendedName>
        <fullName evidence="5">Outer membrane protein assembly factor BamE</fullName>
    </recommendedName>
</protein>
<dbReference type="EMBL" id="JAJATW010000019">
    <property type="protein sequence ID" value="MCB5162598.1"/>
    <property type="molecule type" value="Genomic_DNA"/>
</dbReference>
<reference evidence="3" key="1">
    <citation type="submission" date="2021-10" db="EMBL/GenBank/DDBJ databases">
        <title>Marinomonas pontica sp. nov., isolated from the Black Sea.</title>
        <authorList>
            <person name="Zhao L.-H."/>
            <person name="Xue J.-H."/>
        </authorList>
    </citation>
    <scope>NUCLEOTIDE SEQUENCE</scope>
    <source>
        <strain evidence="3">E8</strain>
    </source>
</reference>
<dbReference type="AlphaFoldDB" id="A0A9X1LF69"/>
<accession>A0A9X1LF69</accession>
<evidence type="ECO:0000256" key="2">
    <source>
        <dbReference type="SAM" id="SignalP"/>
    </source>
</evidence>
<organism evidence="3 4">
    <name type="scientific">Marinomonas algarum</name>
    <dbReference type="NCBI Taxonomy" id="2883105"/>
    <lineage>
        <taxon>Bacteria</taxon>
        <taxon>Pseudomonadati</taxon>
        <taxon>Pseudomonadota</taxon>
        <taxon>Gammaproteobacteria</taxon>
        <taxon>Oceanospirillales</taxon>
        <taxon>Oceanospirillaceae</taxon>
        <taxon>Marinomonas</taxon>
    </lineage>
</organism>
<dbReference type="InterPro" id="IPR037873">
    <property type="entry name" value="BamE-like"/>
</dbReference>
<name>A0A9X1LF69_9GAMM</name>
<dbReference type="PROSITE" id="PS51257">
    <property type="entry name" value="PROKAR_LIPOPROTEIN"/>
    <property type="match status" value="1"/>
</dbReference>
<feature type="chain" id="PRO_5040911668" description="Outer membrane protein assembly factor BamE" evidence="2">
    <location>
        <begin position="24"/>
        <end position="127"/>
    </location>
</feature>
<proteinExistence type="predicted"/>
<evidence type="ECO:0000313" key="4">
    <source>
        <dbReference type="Proteomes" id="UP001139095"/>
    </source>
</evidence>
<sequence length="127" mass="14165">MKKSTLIASALLSSSLLTGCAVVDDLTRSWSYETGIDVSSEQMESLKDGKSDKSDVTRIVGYPSKKEIIRNTEIWYYNYTFIPPFPGQKNINRATVFEFNDKDILISHYKTASKSQDPLSQAAGLSD</sequence>
<evidence type="ECO:0000313" key="3">
    <source>
        <dbReference type="EMBL" id="MCB5162598.1"/>
    </source>
</evidence>
<comment type="caution">
    <text evidence="3">The sequence shown here is derived from an EMBL/GenBank/DDBJ whole genome shotgun (WGS) entry which is preliminary data.</text>
</comment>
<feature type="signal peptide" evidence="2">
    <location>
        <begin position="1"/>
        <end position="23"/>
    </location>
</feature>
<dbReference type="Gene3D" id="3.30.1450.10">
    <property type="match status" value="1"/>
</dbReference>
<evidence type="ECO:0008006" key="5">
    <source>
        <dbReference type="Google" id="ProtNLM"/>
    </source>
</evidence>
<dbReference type="Proteomes" id="UP001139095">
    <property type="component" value="Unassembled WGS sequence"/>
</dbReference>
<keyword evidence="1 2" id="KW-0732">Signal</keyword>
<gene>
    <name evidence="3" type="ORF">LG368_11900</name>
</gene>
<dbReference type="RefSeq" id="WP_226754947.1">
    <property type="nucleotide sequence ID" value="NZ_JAJATW010000019.1"/>
</dbReference>
<keyword evidence="4" id="KW-1185">Reference proteome</keyword>